<dbReference type="InParanoid" id="E6W0F2"/>
<accession>E6W0F2</accession>
<reference evidence="1 2" key="1">
    <citation type="submission" date="2010-12" db="EMBL/GenBank/DDBJ databases">
        <title>Complete sequence of Desulfurispirillum indicum S5.</title>
        <authorList>
            <consortium name="US DOE Joint Genome Institute"/>
            <person name="Lucas S."/>
            <person name="Copeland A."/>
            <person name="Lapidus A."/>
            <person name="Cheng J.-F."/>
            <person name="Goodwin L."/>
            <person name="Pitluck S."/>
            <person name="Chertkov O."/>
            <person name="Held B."/>
            <person name="Detter J.C."/>
            <person name="Han C."/>
            <person name="Tapia R."/>
            <person name="Land M."/>
            <person name="Hauser L."/>
            <person name="Kyrpides N."/>
            <person name="Ivanova N."/>
            <person name="Mikhailova N."/>
            <person name="Haggblom M."/>
            <person name="Rauschenbach I."/>
            <person name="Bini E."/>
            <person name="Woyke T."/>
        </authorList>
    </citation>
    <scope>NUCLEOTIDE SEQUENCE [LARGE SCALE GENOMIC DNA]</scope>
    <source>
        <strain evidence="2">ATCC BAA-1389 / DSM 22839 / S5</strain>
    </source>
</reference>
<proteinExistence type="predicted"/>
<dbReference type="EMBL" id="CP002432">
    <property type="protein sequence ID" value="ADU66370.1"/>
    <property type="molecule type" value="Genomic_DNA"/>
</dbReference>
<dbReference type="Pfam" id="PF02596">
    <property type="entry name" value="DUF169"/>
    <property type="match status" value="1"/>
</dbReference>
<dbReference type="OrthoDB" id="9779322at2"/>
<name>E6W0F2_DESIS</name>
<protein>
    <recommendedName>
        <fullName evidence="3">DUF169 domain-containing protein</fullName>
    </recommendedName>
</protein>
<dbReference type="HOGENOM" id="CLU_086296_0_0_0"/>
<dbReference type="KEGG" id="din:Selin_1640"/>
<gene>
    <name evidence="1" type="ordered locus">Selin_1640</name>
</gene>
<evidence type="ECO:0000313" key="1">
    <source>
        <dbReference type="EMBL" id="ADU66370.1"/>
    </source>
</evidence>
<dbReference type="AlphaFoldDB" id="E6W0F2"/>
<dbReference type="Proteomes" id="UP000002572">
    <property type="component" value="Chromosome"/>
</dbReference>
<dbReference type="STRING" id="653733.Selin_1640"/>
<dbReference type="RefSeq" id="WP_013506250.1">
    <property type="nucleotide sequence ID" value="NC_014836.1"/>
</dbReference>
<dbReference type="InterPro" id="IPR003748">
    <property type="entry name" value="DUF169"/>
</dbReference>
<evidence type="ECO:0000313" key="2">
    <source>
        <dbReference type="Proteomes" id="UP000002572"/>
    </source>
</evidence>
<keyword evidence="2" id="KW-1185">Reference proteome</keyword>
<evidence type="ECO:0008006" key="3">
    <source>
        <dbReference type="Google" id="ProtNLM"/>
    </source>
</evidence>
<sequence length="273" mass="29722">MHSKIREYLKLETQPVATLWLDRAPEERLQFEKGRRGCILSLIAASAKGRVSALDHESFGCPGGGVGMGYGNQYENFPGGIDCFARFLSSGNKGYPKGEAVASALEGKAPQHFIHEYLNGEGYIKTPELVEDFMGRLGFMDIGKVTVFKPLDRVEPGEEPVVVTIFCNVDQLSALVVLCNSFQEGIDNVMSPFGAGCQSMGLLAYHQLAAERPKAIIGLFDITARNTLKGSLGENLLSFSVPYSLFVRMEEEADGSFLARKPWQKLTGSVSAG</sequence>
<dbReference type="eggNOG" id="COG2043">
    <property type="taxonomic scope" value="Bacteria"/>
</dbReference>
<organism evidence="1 2">
    <name type="scientific">Desulfurispirillum indicum (strain ATCC BAA-1389 / DSM 22839 / S5)</name>
    <dbReference type="NCBI Taxonomy" id="653733"/>
    <lineage>
        <taxon>Bacteria</taxon>
        <taxon>Pseudomonadati</taxon>
        <taxon>Chrysiogenota</taxon>
        <taxon>Chrysiogenia</taxon>
        <taxon>Chrysiogenales</taxon>
        <taxon>Chrysiogenaceae</taxon>
        <taxon>Desulfurispirillum</taxon>
    </lineage>
</organism>